<keyword evidence="4" id="KW-1185">Reference proteome</keyword>
<evidence type="ECO:0000313" key="1">
    <source>
        <dbReference type="EMBL" id="TCV85737.1"/>
    </source>
</evidence>
<organism evidence="1 3">
    <name type="scientific">Testudinibacter aquarius</name>
    <dbReference type="NCBI Taxonomy" id="1524974"/>
    <lineage>
        <taxon>Bacteria</taxon>
        <taxon>Pseudomonadati</taxon>
        <taxon>Pseudomonadota</taxon>
        <taxon>Gammaproteobacteria</taxon>
        <taxon>Pasteurellales</taxon>
        <taxon>Pasteurellaceae</taxon>
        <taxon>Testudinibacter</taxon>
    </lineage>
</organism>
<dbReference type="InterPro" id="IPR036412">
    <property type="entry name" value="HAD-like_sf"/>
</dbReference>
<dbReference type="Proteomes" id="UP000294619">
    <property type="component" value="Unassembled WGS sequence"/>
</dbReference>
<name>A0A4R3Y2E6_9PAST</name>
<evidence type="ECO:0000313" key="3">
    <source>
        <dbReference type="Proteomes" id="UP000294619"/>
    </source>
</evidence>
<dbReference type="Proteomes" id="UP000305526">
    <property type="component" value="Unassembled WGS sequence"/>
</dbReference>
<evidence type="ECO:0008006" key="5">
    <source>
        <dbReference type="Google" id="ProtNLM"/>
    </source>
</evidence>
<dbReference type="EMBL" id="SMCP01000008">
    <property type="protein sequence ID" value="TCV85737.1"/>
    <property type="molecule type" value="Genomic_DNA"/>
</dbReference>
<comment type="caution">
    <text evidence="1">The sequence shown here is derived from an EMBL/GenBank/DDBJ whole genome shotgun (WGS) entry which is preliminary data.</text>
</comment>
<reference evidence="2 4" key="2">
    <citation type="submission" date="2019-05" db="EMBL/GenBank/DDBJ databases">
        <title>Pasteurellaceae isolates from reptiles.</title>
        <authorList>
            <person name="Bojesen A.M."/>
            <person name="Lund E."/>
        </authorList>
    </citation>
    <scope>NUCLEOTIDE SEQUENCE [LARGE SCALE GENOMIC DNA]</scope>
    <source>
        <strain evidence="2 4">ELNT2x</strain>
    </source>
</reference>
<sequence length="139" mass="16074">MNILIDFDGTCVTHQFPQIGEEVGAAQVLRDLVKNGHNLILFTMRAEDCYLDEALDWFQKNKIKLYGINVNPEQHKFTRSPKAYGDLLIDDISLGIKKLHCHFNRPCVDWKWVSEELGKQGLLTAEQIKQYNFSMQGYL</sequence>
<dbReference type="AlphaFoldDB" id="A0A4R3Y2E6"/>
<gene>
    <name evidence="1" type="ORF">EDC16_10844</name>
    <name evidence="2" type="ORF">FHQ21_12675</name>
</gene>
<dbReference type="RefSeq" id="WP_132967542.1">
    <property type="nucleotide sequence ID" value="NZ_LEKL01000033.1"/>
</dbReference>
<dbReference type="EMBL" id="VDGV01000211">
    <property type="protein sequence ID" value="TNG85512.1"/>
    <property type="molecule type" value="Genomic_DNA"/>
</dbReference>
<proteinExistence type="predicted"/>
<protein>
    <recommendedName>
        <fullName evidence="5">Capsule biosynthesis phosphatase</fullName>
    </recommendedName>
</protein>
<dbReference type="Gene3D" id="3.40.50.1000">
    <property type="entry name" value="HAD superfamily/HAD-like"/>
    <property type="match status" value="1"/>
</dbReference>
<evidence type="ECO:0000313" key="2">
    <source>
        <dbReference type="EMBL" id="TNG85512.1"/>
    </source>
</evidence>
<dbReference type="InterPro" id="IPR023214">
    <property type="entry name" value="HAD_sf"/>
</dbReference>
<evidence type="ECO:0000313" key="4">
    <source>
        <dbReference type="Proteomes" id="UP000305526"/>
    </source>
</evidence>
<dbReference type="SUPFAM" id="SSF56784">
    <property type="entry name" value="HAD-like"/>
    <property type="match status" value="1"/>
</dbReference>
<accession>A0A4R3Y2E6</accession>
<reference evidence="1 3" key="1">
    <citation type="submission" date="2019-03" db="EMBL/GenBank/DDBJ databases">
        <title>Genomic Encyclopedia of Type Strains, Phase IV (KMG-IV): sequencing the most valuable type-strain genomes for metagenomic binning, comparative biology and taxonomic classification.</title>
        <authorList>
            <person name="Goeker M."/>
        </authorList>
    </citation>
    <scope>NUCLEOTIDE SEQUENCE [LARGE SCALE GENOMIC DNA]</scope>
    <source>
        <strain evidence="1 3">DSM 28140</strain>
    </source>
</reference>